<feature type="domain" description="Killer toxin Kp4" evidence="1">
    <location>
        <begin position="25"/>
        <end position="98"/>
    </location>
</feature>
<gene>
    <name evidence="2" type="ORF">B0T24DRAFT_661731</name>
</gene>
<reference evidence="2" key="2">
    <citation type="submission" date="2023-06" db="EMBL/GenBank/DDBJ databases">
        <authorList>
            <consortium name="Lawrence Berkeley National Laboratory"/>
            <person name="Haridas S."/>
            <person name="Hensen N."/>
            <person name="Bonometti L."/>
            <person name="Westerberg I."/>
            <person name="Brannstrom I.O."/>
            <person name="Guillou S."/>
            <person name="Cros-Aarteil S."/>
            <person name="Calhoun S."/>
            <person name="Kuo A."/>
            <person name="Mondo S."/>
            <person name="Pangilinan J."/>
            <person name="Riley R."/>
            <person name="Labutti K."/>
            <person name="Andreopoulos B."/>
            <person name="Lipzen A."/>
            <person name="Chen C."/>
            <person name="Yanf M."/>
            <person name="Daum C."/>
            <person name="Ng V."/>
            <person name="Clum A."/>
            <person name="Steindorff A."/>
            <person name="Ohm R."/>
            <person name="Martin F."/>
            <person name="Silar P."/>
            <person name="Natvig D."/>
            <person name="Lalanne C."/>
            <person name="Gautier V."/>
            <person name="Ament-Velasquez S.L."/>
            <person name="Kruys A."/>
            <person name="Hutchinson M.I."/>
            <person name="Powell A.J."/>
            <person name="Barry K."/>
            <person name="Miller A.N."/>
            <person name="Grigoriev I.V."/>
            <person name="Debuchy R."/>
            <person name="Gladieux P."/>
            <person name="Thoren M.H."/>
            <person name="Johannesson H."/>
        </authorList>
    </citation>
    <scope>NUCLEOTIDE SEQUENCE</scope>
    <source>
        <strain evidence="2">CBS 958.72</strain>
    </source>
</reference>
<reference evidence="2" key="1">
    <citation type="journal article" date="2023" name="Mol. Phylogenet. Evol.">
        <title>Genome-scale phylogeny and comparative genomics of the fungal order Sordariales.</title>
        <authorList>
            <person name="Hensen N."/>
            <person name="Bonometti L."/>
            <person name="Westerberg I."/>
            <person name="Brannstrom I.O."/>
            <person name="Guillou S."/>
            <person name="Cros-Aarteil S."/>
            <person name="Calhoun S."/>
            <person name="Haridas S."/>
            <person name="Kuo A."/>
            <person name="Mondo S."/>
            <person name="Pangilinan J."/>
            <person name="Riley R."/>
            <person name="LaButti K."/>
            <person name="Andreopoulos B."/>
            <person name="Lipzen A."/>
            <person name="Chen C."/>
            <person name="Yan M."/>
            <person name="Daum C."/>
            <person name="Ng V."/>
            <person name="Clum A."/>
            <person name="Steindorff A."/>
            <person name="Ohm R.A."/>
            <person name="Martin F."/>
            <person name="Silar P."/>
            <person name="Natvig D.O."/>
            <person name="Lalanne C."/>
            <person name="Gautier V."/>
            <person name="Ament-Velasquez S.L."/>
            <person name="Kruys A."/>
            <person name="Hutchinson M.I."/>
            <person name="Powell A.J."/>
            <person name="Barry K."/>
            <person name="Miller A.N."/>
            <person name="Grigoriev I.V."/>
            <person name="Debuchy R."/>
            <person name="Gladieux P."/>
            <person name="Hiltunen Thoren M."/>
            <person name="Johannesson H."/>
        </authorList>
    </citation>
    <scope>NUCLEOTIDE SEQUENCE</scope>
    <source>
        <strain evidence="2">CBS 958.72</strain>
    </source>
</reference>
<dbReference type="Proteomes" id="UP001287356">
    <property type="component" value="Unassembled WGS sequence"/>
</dbReference>
<dbReference type="EMBL" id="JAULSN010000001">
    <property type="protein sequence ID" value="KAK3383177.1"/>
    <property type="molecule type" value="Genomic_DNA"/>
</dbReference>
<evidence type="ECO:0000313" key="2">
    <source>
        <dbReference type="EMBL" id="KAK3383177.1"/>
    </source>
</evidence>
<evidence type="ECO:0000313" key="3">
    <source>
        <dbReference type="Proteomes" id="UP001287356"/>
    </source>
</evidence>
<dbReference type="Gene3D" id="3.30.430.10">
    <property type="entry name" value="Killer Toxin P4, subunit A"/>
    <property type="match status" value="1"/>
</dbReference>
<dbReference type="InterPro" id="IPR015131">
    <property type="entry name" value="Killer_tox_Kp4"/>
</dbReference>
<accession>A0AAE0NKD6</accession>
<proteinExistence type="predicted"/>
<dbReference type="AlphaFoldDB" id="A0AAE0NKD6"/>
<protein>
    <recommendedName>
        <fullName evidence="1">Killer toxin Kp4 domain-containing protein</fullName>
    </recommendedName>
</protein>
<keyword evidence="3" id="KW-1185">Reference proteome</keyword>
<sequence length="141" mass="14725">MADPRTSEEAHHEAVREQETSLSGCGLVLHQAAPALLSLISTLPDEEAVFNGQQIACAVGNVAGGDCAFLQNVPAGEALASDEVKSLAQDIVNYGCQIGNLAGHMLVDVLESPVGCLRARSERRRRGDLRGTSGGTSEGKK</sequence>
<name>A0AAE0NKD6_9PEZI</name>
<comment type="caution">
    <text evidence="2">The sequence shown here is derived from an EMBL/GenBank/DDBJ whole genome shotgun (WGS) entry which is preliminary data.</text>
</comment>
<organism evidence="2 3">
    <name type="scientific">Lasiosphaeria ovina</name>
    <dbReference type="NCBI Taxonomy" id="92902"/>
    <lineage>
        <taxon>Eukaryota</taxon>
        <taxon>Fungi</taxon>
        <taxon>Dikarya</taxon>
        <taxon>Ascomycota</taxon>
        <taxon>Pezizomycotina</taxon>
        <taxon>Sordariomycetes</taxon>
        <taxon>Sordariomycetidae</taxon>
        <taxon>Sordariales</taxon>
        <taxon>Lasiosphaeriaceae</taxon>
        <taxon>Lasiosphaeria</taxon>
    </lineage>
</organism>
<evidence type="ECO:0000259" key="1">
    <source>
        <dbReference type="Pfam" id="PF09044"/>
    </source>
</evidence>
<dbReference type="Pfam" id="PF09044">
    <property type="entry name" value="Kp4"/>
    <property type="match status" value="1"/>
</dbReference>
<dbReference type="GO" id="GO:0005576">
    <property type="term" value="C:extracellular region"/>
    <property type="evidence" value="ECO:0007669"/>
    <property type="project" value="InterPro"/>
</dbReference>